<comment type="subcellular location">
    <subcellularLocation>
        <location evidence="1 6">Cell membrane</location>
        <topology evidence="1 6">Multi-pass membrane protein</topology>
    </subcellularLocation>
</comment>
<dbReference type="InterPro" id="IPR027022">
    <property type="entry name" value="ABC_permease_BceB-typ"/>
</dbReference>
<feature type="transmembrane region" description="Helical" evidence="6">
    <location>
        <begin position="146"/>
        <end position="174"/>
    </location>
</feature>
<dbReference type="Proteomes" id="UP000254082">
    <property type="component" value="Unassembled WGS sequence"/>
</dbReference>
<dbReference type="Pfam" id="PF02687">
    <property type="entry name" value="FtsX"/>
    <property type="match status" value="1"/>
</dbReference>
<dbReference type="AlphaFoldDB" id="A0A380JFK4"/>
<evidence type="ECO:0000256" key="1">
    <source>
        <dbReference type="ARBA" id="ARBA00004651"/>
    </source>
</evidence>
<evidence type="ECO:0000256" key="6">
    <source>
        <dbReference type="PIRNR" id="PIRNR018968"/>
    </source>
</evidence>
<name>A0A380JFK4_STRDO</name>
<feature type="transmembrane region" description="Helical" evidence="6">
    <location>
        <begin position="221"/>
        <end position="249"/>
    </location>
</feature>
<comment type="similarity">
    <text evidence="6">Belongs to the ABC-4 integral membrane protein family.</text>
</comment>
<keyword evidence="4 6" id="KW-1133">Transmembrane helix</keyword>
<sequence length="626" mass="71126">MTLFDFALNNIKRDFKTYLYHFLSCVLSVLIFFLFTTLAQHPALSIVDSSGTIGLVLFLARIVSVAFSFVLIVYSVGNFLKNRSKQFAILNIIGTSKKQFNKLIFLENMILSTLALFLGIIMGIIFSKLFLMIAQRTIGNLDLRFYFPLVAIFLTIVLMGALFLVIALFAPVILRKHKIIDLLKKEEVAEKNHFFLTLLAILVIVPITVYLFLTAGEKPSILVYIFGLLSYTGGAYFIGYFVFTLYAFIMKKSGRLYRKQNMIAVSDFKYKINTNIKTMTSVLILSSIVLTSLVYIVGAPQNIAQDTKKVAPYTYMYANWENQTDGAQKADTLSKKLAETDDFKQLAINYLQLKSDIRTTRHIILSNTMYNEIANFLHRKKINLADDSYFLIGVDGKADPVLPNNVRNTLADVQIKKESGFDKRVIAISGYFTSVTVIADNKYEELSQNLSKDTIYAFDQVRYQEKKAGKMEELEKAIGFKKGKETLISYYMYYDNESLTRKLVSYVGSILCISFLIGMASIIYSRLYSVMEEESKKYSIMMKVGLSQSSLKAATASTLRWIFLAPFTIALGLSGLFVTIINRTTLASYTSTALICYGFCIVIEIILYLIVKDKYQKQLFNRIYEK</sequence>
<dbReference type="PANTHER" id="PTHR46795">
    <property type="entry name" value="ABC TRANSPORTER PERMEASE-RELATED-RELATED"/>
    <property type="match status" value="1"/>
</dbReference>
<evidence type="ECO:0000256" key="3">
    <source>
        <dbReference type="ARBA" id="ARBA00022692"/>
    </source>
</evidence>
<protein>
    <submittedName>
        <fullName evidence="8">ABC transporter permease protein</fullName>
    </submittedName>
</protein>
<organism evidence="8 9">
    <name type="scientific">Streptococcus downei MFe28</name>
    <dbReference type="NCBI Taxonomy" id="764290"/>
    <lineage>
        <taxon>Bacteria</taxon>
        <taxon>Bacillati</taxon>
        <taxon>Bacillota</taxon>
        <taxon>Bacilli</taxon>
        <taxon>Lactobacillales</taxon>
        <taxon>Streptococcaceae</taxon>
        <taxon>Streptococcus</taxon>
    </lineage>
</organism>
<evidence type="ECO:0000313" key="8">
    <source>
        <dbReference type="EMBL" id="SUN36525.1"/>
    </source>
</evidence>
<feature type="transmembrane region" description="Helical" evidence="6">
    <location>
        <begin position="103"/>
        <end position="126"/>
    </location>
</feature>
<feature type="transmembrane region" description="Helical" evidence="6">
    <location>
        <begin position="279"/>
        <end position="298"/>
    </location>
</feature>
<gene>
    <name evidence="8" type="ORF">NCTC11391_01522</name>
</gene>
<evidence type="ECO:0000313" key="9">
    <source>
        <dbReference type="Proteomes" id="UP000254082"/>
    </source>
</evidence>
<keyword evidence="3 6" id="KW-0812">Transmembrane</keyword>
<dbReference type="EMBL" id="UHFA01000002">
    <property type="protein sequence ID" value="SUN36525.1"/>
    <property type="molecule type" value="Genomic_DNA"/>
</dbReference>
<dbReference type="InterPro" id="IPR052536">
    <property type="entry name" value="ABC-4_Integral_Memb_Prot"/>
</dbReference>
<keyword evidence="9" id="KW-1185">Reference proteome</keyword>
<proteinExistence type="inferred from homology"/>
<evidence type="ECO:0000256" key="5">
    <source>
        <dbReference type="ARBA" id="ARBA00023136"/>
    </source>
</evidence>
<feature type="transmembrane region" description="Helical" evidence="6">
    <location>
        <begin position="194"/>
        <end position="215"/>
    </location>
</feature>
<feature type="transmembrane region" description="Helical" evidence="6">
    <location>
        <begin position="51"/>
        <end position="76"/>
    </location>
</feature>
<dbReference type="PIRSF" id="PIRSF018968">
    <property type="entry name" value="ABC_permease_BceB"/>
    <property type="match status" value="1"/>
</dbReference>
<feature type="transmembrane region" description="Helical" evidence="6">
    <location>
        <begin position="18"/>
        <end position="39"/>
    </location>
</feature>
<dbReference type="RefSeq" id="WP_002998004.1">
    <property type="nucleotide sequence ID" value="NZ_UHFA01000002.1"/>
</dbReference>
<feature type="transmembrane region" description="Helical" evidence="6">
    <location>
        <begin position="587"/>
        <end position="611"/>
    </location>
</feature>
<evidence type="ECO:0000256" key="4">
    <source>
        <dbReference type="ARBA" id="ARBA00022989"/>
    </source>
</evidence>
<dbReference type="GO" id="GO:0005886">
    <property type="term" value="C:plasma membrane"/>
    <property type="evidence" value="ECO:0007669"/>
    <property type="project" value="UniProtKB-SubCell"/>
</dbReference>
<dbReference type="PANTHER" id="PTHR46795:SF3">
    <property type="entry name" value="ABC TRANSPORTER PERMEASE"/>
    <property type="match status" value="1"/>
</dbReference>
<reference evidence="8 9" key="1">
    <citation type="submission" date="2018-06" db="EMBL/GenBank/DDBJ databases">
        <authorList>
            <consortium name="Pathogen Informatics"/>
            <person name="Doyle S."/>
        </authorList>
    </citation>
    <scope>NUCLEOTIDE SEQUENCE [LARGE SCALE GENOMIC DNA]</scope>
    <source>
        <strain evidence="9">NCTC 11391</strain>
    </source>
</reference>
<evidence type="ECO:0000256" key="2">
    <source>
        <dbReference type="ARBA" id="ARBA00022475"/>
    </source>
</evidence>
<feature type="domain" description="ABC3 transporter permease C-terminal" evidence="7">
    <location>
        <begin position="62"/>
        <end position="173"/>
    </location>
</feature>
<keyword evidence="6" id="KW-0813">Transport</keyword>
<keyword evidence="5 6" id="KW-0472">Membrane</keyword>
<evidence type="ECO:0000259" key="7">
    <source>
        <dbReference type="Pfam" id="PF02687"/>
    </source>
</evidence>
<feature type="transmembrane region" description="Helical" evidence="6">
    <location>
        <begin position="503"/>
        <end position="527"/>
    </location>
</feature>
<dbReference type="InterPro" id="IPR003838">
    <property type="entry name" value="ABC3_permease_C"/>
</dbReference>
<feature type="transmembrane region" description="Helical" evidence="6">
    <location>
        <begin position="561"/>
        <end position="581"/>
    </location>
</feature>
<keyword evidence="2 6" id="KW-1003">Cell membrane</keyword>
<dbReference type="OrthoDB" id="1937696at2"/>
<dbReference type="GO" id="GO:0055085">
    <property type="term" value="P:transmembrane transport"/>
    <property type="evidence" value="ECO:0007669"/>
    <property type="project" value="UniProtKB-UniRule"/>
</dbReference>
<accession>A0A380JFK4</accession>